<dbReference type="AlphaFoldDB" id="A0AAD5BXD9"/>
<dbReference type="GO" id="GO:0000118">
    <property type="term" value="C:histone deacetylase complex"/>
    <property type="evidence" value="ECO:0007669"/>
    <property type="project" value="TreeGrafter"/>
</dbReference>
<dbReference type="PANTHER" id="PTHR10625:SF25">
    <property type="entry name" value="HISTONE DEACETYLASE 18-RELATED"/>
    <property type="match status" value="1"/>
</dbReference>
<keyword evidence="2" id="KW-0678">Repressor</keyword>
<sequence>MEGTHGVDPRYVIQYISTKVHQNLLILPPALFLRCAQQVAEKVAKEEFNSVFAIVRPPGHHEEENELMGINKILIVDWDVHHGNDTQQMFWKDSRVMFFSVHRHEYGSFYSTSDDGSHIMIGEGPGAGYNINVPWESVAREFNPDIVIISAGFDAAVNDPLGGCRITPHDYSILLKKLMKFSSIMALEGGCTLNSLANSVLACVKMLLEDKPVAGSVEFYPFESTWRVIKAVREKLSAFWPILADKLPEELTTKVIPQLQIYSSQSEDEYDDVPNTLSGDLEEDVTIPLSKLNLSEILATSSQAWRCELSNIHLVEGMKRPCRGAMNKTKQNEVMWKTVPHRLFFGREYNYLGLKQFNDVLLQENVRMNTSSPFFDLNALDSIEYEKNVSLEALKGFVCSYFPQLLCGGSRSSSMFLALFIPMFGVLVRLLSVFESMVSNVLVCLSHQITSYLLSNLTDIGSYTADVSIVPL</sequence>
<evidence type="ECO:0000313" key="6">
    <source>
        <dbReference type="Proteomes" id="UP001206925"/>
    </source>
</evidence>
<evidence type="ECO:0000256" key="2">
    <source>
        <dbReference type="ARBA" id="ARBA00022491"/>
    </source>
</evidence>
<name>A0AAD5BXD9_AMBAR</name>
<dbReference type="Gene3D" id="3.40.800.20">
    <property type="entry name" value="Histone deacetylase domain"/>
    <property type="match status" value="2"/>
</dbReference>
<dbReference type="InterPro" id="IPR023801">
    <property type="entry name" value="His_deacetylse_dom"/>
</dbReference>
<dbReference type="Pfam" id="PF00850">
    <property type="entry name" value="Hist_deacetyl"/>
    <property type="match status" value="2"/>
</dbReference>
<dbReference type="InterPro" id="IPR037138">
    <property type="entry name" value="His_deacetylse_dom_sf"/>
</dbReference>
<reference evidence="5" key="1">
    <citation type="submission" date="2022-06" db="EMBL/GenBank/DDBJ databases">
        <title>Uncovering the hologenomic basis of an extraordinary plant invasion.</title>
        <authorList>
            <person name="Bieker V.C."/>
            <person name="Martin M.D."/>
            <person name="Gilbert T."/>
            <person name="Hodgins K."/>
            <person name="Battlay P."/>
            <person name="Petersen B."/>
            <person name="Wilson J."/>
        </authorList>
    </citation>
    <scope>NUCLEOTIDE SEQUENCE</scope>
    <source>
        <strain evidence="5">AA19_3_7</strain>
        <tissue evidence="5">Leaf</tissue>
    </source>
</reference>
<dbReference type="GO" id="GO:0005737">
    <property type="term" value="C:cytoplasm"/>
    <property type="evidence" value="ECO:0007669"/>
    <property type="project" value="TreeGrafter"/>
</dbReference>
<comment type="cofactor">
    <cofactor evidence="1">
        <name>Zn(2+)</name>
        <dbReference type="ChEBI" id="CHEBI:29105"/>
    </cofactor>
</comment>
<dbReference type="InterPro" id="IPR000286">
    <property type="entry name" value="HDACs"/>
</dbReference>
<evidence type="ECO:0000313" key="5">
    <source>
        <dbReference type="EMBL" id="KAI7731508.1"/>
    </source>
</evidence>
<organism evidence="5 6">
    <name type="scientific">Ambrosia artemisiifolia</name>
    <name type="common">Common ragweed</name>
    <dbReference type="NCBI Taxonomy" id="4212"/>
    <lineage>
        <taxon>Eukaryota</taxon>
        <taxon>Viridiplantae</taxon>
        <taxon>Streptophyta</taxon>
        <taxon>Embryophyta</taxon>
        <taxon>Tracheophyta</taxon>
        <taxon>Spermatophyta</taxon>
        <taxon>Magnoliopsida</taxon>
        <taxon>eudicotyledons</taxon>
        <taxon>Gunneridae</taxon>
        <taxon>Pentapetalae</taxon>
        <taxon>asterids</taxon>
        <taxon>campanulids</taxon>
        <taxon>Asterales</taxon>
        <taxon>Asteraceae</taxon>
        <taxon>Asteroideae</taxon>
        <taxon>Heliantheae alliance</taxon>
        <taxon>Heliantheae</taxon>
        <taxon>Ambrosia</taxon>
    </lineage>
</organism>
<dbReference type="GO" id="GO:0040029">
    <property type="term" value="P:epigenetic regulation of gene expression"/>
    <property type="evidence" value="ECO:0007669"/>
    <property type="project" value="TreeGrafter"/>
</dbReference>
<accession>A0AAD5BXD9</accession>
<dbReference type="EMBL" id="JAMZMK010010440">
    <property type="protein sequence ID" value="KAI7731508.1"/>
    <property type="molecule type" value="Genomic_DNA"/>
</dbReference>
<evidence type="ECO:0000259" key="4">
    <source>
        <dbReference type="Pfam" id="PF00850"/>
    </source>
</evidence>
<keyword evidence="3" id="KW-0156">Chromatin regulator</keyword>
<protein>
    <recommendedName>
        <fullName evidence="4">Histone deacetylase domain-containing protein</fullName>
    </recommendedName>
</protein>
<dbReference type="PRINTS" id="PR01270">
    <property type="entry name" value="HDASUPER"/>
</dbReference>
<evidence type="ECO:0000256" key="3">
    <source>
        <dbReference type="ARBA" id="ARBA00022853"/>
    </source>
</evidence>
<proteinExistence type="predicted"/>
<dbReference type="GO" id="GO:0004407">
    <property type="term" value="F:histone deacetylase activity"/>
    <property type="evidence" value="ECO:0007669"/>
    <property type="project" value="TreeGrafter"/>
</dbReference>
<gene>
    <name evidence="5" type="ORF">M8C21_033105</name>
</gene>
<dbReference type="PANTHER" id="PTHR10625">
    <property type="entry name" value="HISTONE DEACETYLASE HDAC1-RELATED"/>
    <property type="match status" value="1"/>
</dbReference>
<dbReference type="InterPro" id="IPR023696">
    <property type="entry name" value="Ureohydrolase_dom_sf"/>
</dbReference>
<feature type="domain" description="Histone deacetylase" evidence="4">
    <location>
        <begin position="137"/>
        <end position="206"/>
    </location>
</feature>
<comment type="caution">
    <text evidence="5">The sequence shown here is derived from an EMBL/GenBank/DDBJ whole genome shotgun (WGS) entry which is preliminary data.</text>
</comment>
<keyword evidence="6" id="KW-1185">Reference proteome</keyword>
<evidence type="ECO:0000256" key="1">
    <source>
        <dbReference type="ARBA" id="ARBA00001947"/>
    </source>
</evidence>
<feature type="domain" description="Histone deacetylase" evidence="4">
    <location>
        <begin position="69"/>
        <end position="136"/>
    </location>
</feature>
<dbReference type="Proteomes" id="UP001206925">
    <property type="component" value="Unassembled WGS sequence"/>
</dbReference>
<dbReference type="SUPFAM" id="SSF52768">
    <property type="entry name" value="Arginase/deacetylase"/>
    <property type="match status" value="1"/>
</dbReference>